<dbReference type="EMBL" id="QZEY01000002">
    <property type="protein sequence ID" value="RJL34006.1"/>
    <property type="molecule type" value="Genomic_DNA"/>
</dbReference>
<feature type="transmembrane region" description="Helical" evidence="1">
    <location>
        <begin position="42"/>
        <end position="60"/>
    </location>
</feature>
<dbReference type="AlphaFoldDB" id="A0A3A4BRQ1"/>
<comment type="caution">
    <text evidence="2">The sequence shown here is derived from an EMBL/GenBank/DDBJ whole genome shotgun (WGS) entry which is preliminary data.</text>
</comment>
<feature type="transmembrane region" description="Helical" evidence="1">
    <location>
        <begin position="111"/>
        <end position="128"/>
    </location>
</feature>
<gene>
    <name evidence="2" type="ORF">D5H75_05645</name>
</gene>
<protein>
    <submittedName>
        <fullName evidence="2">Uncharacterized protein</fullName>
    </submittedName>
</protein>
<keyword evidence="1" id="KW-0472">Membrane</keyword>
<evidence type="ECO:0000313" key="2">
    <source>
        <dbReference type="EMBL" id="RJL34006.1"/>
    </source>
</evidence>
<keyword evidence="3" id="KW-1185">Reference proteome</keyword>
<proteinExistence type="predicted"/>
<dbReference type="Proteomes" id="UP000265768">
    <property type="component" value="Unassembled WGS sequence"/>
</dbReference>
<keyword evidence="1" id="KW-0812">Transmembrane</keyword>
<evidence type="ECO:0000256" key="1">
    <source>
        <dbReference type="SAM" id="Phobius"/>
    </source>
</evidence>
<organism evidence="2 3">
    <name type="scientific">Bailinhaonella thermotolerans</name>
    <dbReference type="NCBI Taxonomy" id="1070861"/>
    <lineage>
        <taxon>Bacteria</taxon>
        <taxon>Bacillati</taxon>
        <taxon>Actinomycetota</taxon>
        <taxon>Actinomycetes</taxon>
        <taxon>Streptosporangiales</taxon>
        <taxon>Streptosporangiaceae</taxon>
        <taxon>Bailinhaonella</taxon>
    </lineage>
</organism>
<reference evidence="2 3" key="1">
    <citation type="submission" date="2018-09" db="EMBL/GenBank/DDBJ databases">
        <title>YIM 75507 draft genome.</title>
        <authorList>
            <person name="Tang S."/>
            <person name="Feng Y."/>
        </authorList>
    </citation>
    <scope>NUCLEOTIDE SEQUENCE [LARGE SCALE GENOMIC DNA]</scope>
    <source>
        <strain evidence="2 3">YIM 75507</strain>
    </source>
</reference>
<name>A0A3A4BRQ1_9ACTN</name>
<feature type="transmembrane region" description="Helical" evidence="1">
    <location>
        <begin position="66"/>
        <end position="90"/>
    </location>
</feature>
<feature type="transmembrane region" description="Helical" evidence="1">
    <location>
        <begin position="134"/>
        <end position="151"/>
    </location>
</feature>
<sequence length="174" mass="18998">MVGMDENARSEEWWERQAARQVEWWTKRMEGQEEENLRQYNLMYGGLIGIGVILVQPFLTVDASTLSLPAKICVIAFSLAIPLLAALMVLNRQETYRRRPTRSIFARVARESGLGLGFVGMVAGFWHIMPLAGVAVLVGGILGLTVYVVGFQRVEEEDAQAAAGPAGPAGPPSP</sequence>
<accession>A0A3A4BRQ1</accession>
<keyword evidence="1" id="KW-1133">Transmembrane helix</keyword>
<evidence type="ECO:0000313" key="3">
    <source>
        <dbReference type="Proteomes" id="UP000265768"/>
    </source>
</evidence>